<dbReference type="PANTHER" id="PTHR40758:SF1">
    <property type="entry name" value="CONSERVED PROTEIN"/>
    <property type="match status" value="1"/>
</dbReference>
<dbReference type="Pfam" id="PF11716">
    <property type="entry name" value="MDMPI_N"/>
    <property type="match status" value="1"/>
</dbReference>
<evidence type="ECO:0008006" key="5">
    <source>
        <dbReference type="Google" id="ProtNLM"/>
    </source>
</evidence>
<name>A0A919UPH0_9ACTN</name>
<dbReference type="AlphaFoldDB" id="A0A919UPH0"/>
<dbReference type="RefSeq" id="WP_204045454.1">
    <property type="nucleotide sequence ID" value="NZ_BOOA01000097.1"/>
</dbReference>
<accession>A0A919UPH0</accession>
<dbReference type="InterPro" id="IPR010872">
    <property type="entry name" value="MDMPI_C-term_domain"/>
</dbReference>
<dbReference type="InterPro" id="IPR017517">
    <property type="entry name" value="Maleyloyr_isom"/>
</dbReference>
<comment type="caution">
    <text evidence="3">The sequence shown here is derived from an EMBL/GenBank/DDBJ whole genome shotgun (WGS) entry which is preliminary data.</text>
</comment>
<reference evidence="3" key="1">
    <citation type="submission" date="2021-01" db="EMBL/GenBank/DDBJ databases">
        <title>Whole genome shotgun sequence of Acrocarpospora phusangensis NBRC 108782.</title>
        <authorList>
            <person name="Komaki H."/>
            <person name="Tamura T."/>
        </authorList>
    </citation>
    <scope>NUCLEOTIDE SEQUENCE</scope>
    <source>
        <strain evidence="3">NBRC 108782</strain>
    </source>
</reference>
<evidence type="ECO:0000259" key="2">
    <source>
        <dbReference type="Pfam" id="PF11716"/>
    </source>
</evidence>
<organism evidence="3 4">
    <name type="scientific">Acrocarpospora phusangensis</name>
    <dbReference type="NCBI Taxonomy" id="1070424"/>
    <lineage>
        <taxon>Bacteria</taxon>
        <taxon>Bacillati</taxon>
        <taxon>Actinomycetota</taxon>
        <taxon>Actinomycetes</taxon>
        <taxon>Streptosporangiales</taxon>
        <taxon>Streptosporangiaceae</taxon>
        <taxon>Acrocarpospora</taxon>
    </lineage>
</organism>
<gene>
    <name evidence="3" type="ORF">Aph01nite_71440</name>
</gene>
<feature type="domain" description="Mycothiol-dependent maleylpyruvate isomerase metal-binding" evidence="2">
    <location>
        <begin position="14"/>
        <end position="137"/>
    </location>
</feature>
<evidence type="ECO:0000259" key="1">
    <source>
        <dbReference type="Pfam" id="PF07398"/>
    </source>
</evidence>
<feature type="domain" description="MDMPI C-terminal" evidence="1">
    <location>
        <begin position="150"/>
        <end position="245"/>
    </location>
</feature>
<dbReference type="InterPro" id="IPR024344">
    <property type="entry name" value="MDMPI_metal-binding"/>
</dbReference>
<dbReference type="GO" id="GO:0005886">
    <property type="term" value="C:plasma membrane"/>
    <property type="evidence" value="ECO:0007669"/>
    <property type="project" value="TreeGrafter"/>
</dbReference>
<keyword evidence="4" id="KW-1185">Reference proteome</keyword>
<dbReference type="PANTHER" id="PTHR40758">
    <property type="entry name" value="CONSERVED PROTEIN"/>
    <property type="match status" value="1"/>
</dbReference>
<dbReference type="EMBL" id="BOOA01000097">
    <property type="protein sequence ID" value="GIH28834.1"/>
    <property type="molecule type" value="Genomic_DNA"/>
</dbReference>
<dbReference type="Pfam" id="PF07398">
    <property type="entry name" value="MDMPI_C"/>
    <property type="match status" value="1"/>
</dbReference>
<dbReference type="GO" id="GO:0046872">
    <property type="term" value="F:metal ion binding"/>
    <property type="evidence" value="ECO:0007669"/>
    <property type="project" value="InterPro"/>
</dbReference>
<dbReference type="Proteomes" id="UP000640052">
    <property type="component" value="Unassembled WGS sequence"/>
</dbReference>
<proteinExistence type="predicted"/>
<protein>
    <recommendedName>
        <fullName evidence="5">Maleylpyruvate isomerase family mycothiol-dependent enzyme</fullName>
    </recommendedName>
</protein>
<evidence type="ECO:0000313" key="4">
    <source>
        <dbReference type="Proteomes" id="UP000640052"/>
    </source>
</evidence>
<sequence length="253" mass="27931">MKAVEGWTHVAYAEAIGAEVARMAKAVRDRNPATPVRTCPAWDLRELVVHTGSIHRWATAMVRDLAPQRYERAEMDLGVPELGGNLAAWLEAGAGPLAEALRGQDPDAPMWAWGGDQRVRFWSRRQLHESVVHRVDAELAVGIAPEIDEDVAADGVTEFLDVLPYARWRPELADLNGGGDTISWQADTGPAWLITLTSEGFRYERSAAPGDVTVRAATAGDLMMLAWGRRSHQDYAVEGDVKLLQWWVDRSAI</sequence>
<dbReference type="InterPro" id="IPR034660">
    <property type="entry name" value="DinB/YfiT-like"/>
</dbReference>
<dbReference type="SUPFAM" id="SSF109854">
    <property type="entry name" value="DinB/YfiT-like putative metalloenzymes"/>
    <property type="match status" value="1"/>
</dbReference>
<dbReference type="NCBIfam" id="TIGR03083">
    <property type="entry name" value="maleylpyruvate isomerase family mycothiol-dependent enzyme"/>
    <property type="match status" value="1"/>
</dbReference>
<evidence type="ECO:0000313" key="3">
    <source>
        <dbReference type="EMBL" id="GIH28834.1"/>
    </source>
</evidence>